<dbReference type="Pfam" id="PF13855">
    <property type="entry name" value="LRR_8"/>
    <property type="match status" value="2"/>
</dbReference>
<evidence type="ECO:0000313" key="2">
    <source>
        <dbReference type="Proteomes" id="UP000749559"/>
    </source>
</evidence>
<accession>A0A8J1YA60</accession>
<sequence>MFLFFELVSWMVRDSHESWNNKFEVVPTGLFSRLSHIVSIDLSQNRIIEIQRNAFLDNYELMYLNVSFNDLQSVDTYIFELIGKAQGETHKVFDFSHNNLESFHNYNGKVRQDFRNKKYLAFMDLKYNQFKYINLDLFRPFSLTTLDGWLQFIITTLAVQAQLFADFSKNPITCDCNMFDVQRMLKLIKRHTSLPKWLSPTSLGNSSQLARFIFWEEHSLVCMYPPELHGSKLSLVNAGDLVCDVTDGCPVYCRCIRSPSLKRLIIECSNKHLTGLPPTLPRVQSDNEKINIYVRDNYIEDLQYRSYFNDVAILDVSHNQIKSIDSAAIENLTNLEQLILYNNNLEYLPKRLPLVKNLKNISLHGNPLVCSCNTVWIKAWLRSLTDRYVLHKSRKITCVGETEPIIEREVHVDLCNVNFGVVVVIPVCSMILFIFIPMTLFCFKDVLILLIRKQTEYPEHPEDKQYDAF</sequence>
<dbReference type="OrthoDB" id="6107924at2759"/>
<gene>
    <name evidence="1" type="ORF">OFUS_LOCUS8717</name>
</gene>
<dbReference type="InterPro" id="IPR000483">
    <property type="entry name" value="Cys-rich_flank_reg_C"/>
</dbReference>
<feature type="non-terminal residue" evidence="1">
    <location>
        <position position="469"/>
    </location>
</feature>
<reference evidence="1" key="1">
    <citation type="submission" date="2022-03" db="EMBL/GenBank/DDBJ databases">
        <authorList>
            <person name="Martin C."/>
        </authorList>
    </citation>
    <scope>NUCLEOTIDE SEQUENCE</scope>
</reference>
<dbReference type="InterPro" id="IPR001611">
    <property type="entry name" value="Leu-rich_rpt"/>
</dbReference>
<dbReference type="InterPro" id="IPR003591">
    <property type="entry name" value="Leu-rich_rpt_typical-subtyp"/>
</dbReference>
<dbReference type="GO" id="GO:0005886">
    <property type="term" value="C:plasma membrane"/>
    <property type="evidence" value="ECO:0007669"/>
    <property type="project" value="TreeGrafter"/>
</dbReference>
<dbReference type="EMBL" id="CAIIXF020000004">
    <property type="protein sequence ID" value="CAH1782249.1"/>
    <property type="molecule type" value="Genomic_DNA"/>
</dbReference>
<dbReference type="PANTHER" id="PTHR24369:SF210">
    <property type="entry name" value="CHAOPTIN-RELATED"/>
    <property type="match status" value="1"/>
</dbReference>
<dbReference type="AlphaFoldDB" id="A0A8J1YA60"/>
<name>A0A8J1YA60_OWEFU</name>
<evidence type="ECO:0000313" key="1">
    <source>
        <dbReference type="EMBL" id="CAH1782249.1"/>
    </source>
</evidence>
<dbReference type="InterPro" id="IPR032675">
    <property type="entry name" value="LRR_dom_sf"/>
</dbReference>
<comment type="caution">
    <text evidence="1">The sequence shown here is derived from an EMBL/GenBank/DDBJ whole genome shotgun (WGS) entry which is preliminary data.</text>
</comment>
<protein>
    <submittedName>
        <fullName evidence="1">Uncharacterized protein</fullName>
    </submittedName>
</protein>
<dbReference type="Gene3D" id="3.80.10.10">
    <property type="entry name" value="Ribonuclease Inhibitor"/>
    <property type="match status" value="3"/>
</dbReference>
<dbReference type="InterPro" id="IPR050541">
    <property type="entry name" value="LRR_TM_domain-containing"/>
</dbReference>
<organism evidence="1 2">
    <name type="scientific">Owenia fusiformis</name>
    <name type="common">Polychaete worm</name>
    <dbReference type="NCBI Taxonomy" id="6347"/>
    <lineage>
        <taxon>Eukaryota</taxon>
        <taxon>Metazoa</taxon>
        <taxon>Spiralia</taxon>
        <taxon>Lophotrochozoa</taxon>
        <taxon>Annelida</taxon>
        <taxon>Polychaeta</taxon>
        <taxon>Sedentaria</taxon>
        <taxon>Canalipalpata</taxon>
        <taxon>Sabellida</taxon>
        <taxon>Oweniida</taxon>
        <taxon>Oweniidae</taxon>
        <taxon>Owenia</taxon>
    </lineage>
</organism>
<proteinExistence type="predicted"/>
<dbReference type="SMART" id="SM00082">
    <property type="entry name" value="LRRCT"/>
    <property type="match status" value="2"/>
</dbReference>
<dbReference type="SMART" id="SM00369">
    <property type="entry name" value="LRR_TYP"/>
    <property type="match status" value="4"/>
</dbReference>
<dbReference type="SUPFAM" id="SSF52058">
    <property type="entry name" value="L domain-like"/>
    <property type="match status" value="1"/>
</dbReference>
<dbReference type="PANTHER" id="PTHR24369">
    <property type="entry name" value="ANTIGEN BSP, PUTATIVE-RELATED"/>
    <property type="match status" value="1"/>
</dbReference>
<keyword evidence="2" id="KW-1185">Reference proteome</keyword>
<dbReference type="Proteomes" id="UP000749559">
    <property type="component" value="Unassembled WGS sequence"/>
</dbReference>